<dbReference type="Proteomes" id="UP000199050">
    <property type="component" value="Unassembled WGS sequence"/>
</dbReference>
<evidence type="ECO:0000259" key="2">
    <source>
        <dbReference type="SMART" id="SM00418"/>
    </source>
</evidence>
<evidence type="ECO:0000313" key="4">
    <source>
        <dbReference type="Proteomes" id="UP000199050"/>
    </source>
</evidence>
<keyword evidence="1" id="KW-0238">DNA-binding</keyword>
<dbReference type="InterPro" id="IPR000835">
    <property type="entry name" value="HTH_MarR-typ"/>
</dbReference>
<dbReference type="EMBL" id="FNDX01000007">
    <property type="protein sequence ID" value="SDI70401.1"/>
    <property type="molecule type" value="Genomic_DNA"/>
</dbReference>
<dbReference type="AlphaFoldDB" id="A0A1G8MR03"/>
<dbReference type="PIRSF" id="PIRSF030050">
    <property type="entry name" value="UCP030050_HTH"/>
    <property type="match status" value="1"/>
</dbReference>
<dbReference type="GO" id="GO:0003677">
    <property type="term" value="F:DNA binding"/>
    <property type="evidence" value="ECO:0007669"/>
    <property type="project" value="UniProtKB-KW"/>
</dbReference>
<dbReference type="GO" id="GO:0003700">
    <property type="term" value="F:DNA-binding transcription factor activity"/>
    <property type="evidence" value="ECO:0007669"/>
    <property type="project" value="InterPro"/>
</dbReference>
<accession>A0A1G8MR03</accession>
<dbReference type="CDD" id="cd00090">
    <property type="entry name" value="HTH_ARSR"/>
    <property type="match status" value="1"/>
</dbReference>
<feature type="domain" description="HTH arsR-type" evidence="2">
    <location>
        <begin position="11"/>
        <end position="93"/>
    </location>
</feature>
<dbReference type="InterPro" id="IPR001845">
    <property type="entry name" value="HTH_ArsR_DNA-bd_dom"/>
</dbReference>
<evidence type="ECO:0000256" key="1">
    <source>
        <dbReference type="ARBA" id="ARBA00023125"/>
    </source>
</evidence>
<dbReference type="InterPro" id="IPR011991">
    <property type="entry name" value="ArsR-like_HTH"/>
</dbReference>
<keyword evidence="4" id="KW-1185">Reference proteome</keyword>
<dbReference type="InterPro" id="IPR036390">
    <property type="entry name" value="WH_DNA-bd_sf"/>
</dbReference>
<dbReference type="Pfam" id="PF01047">
    <property type="entry name" value="MarR"/>
    <property type="match status" value="1"/>
</dbReference>
<dbReference type="InterPro" id="IPR016943">
    <property type="entry name" value="UCP030050_HTH"/>
</dbReference>
<proteinExistence type="predicted"/>
<evidence type="ECO:0000313" key="3">
    <source>
        <dbReference type="EMBL" id="SDI70401.1"/>
    </source>
</evidence>
<organism evidence="3 4">
    <name type="scientific">Paenibacillus typhae</name>
    <dbReference type="NCBI Taxonomy" id="1174501"/>
    <lineage>
        <taxon>Bacteria</taxon>
        <taxon>Bacillati</taxon>
        <taxon>Bacillota</taxon>
        <taxon>Bacilli</taxon>
        <taxon>Bacillales</taxon>
        <taxon>Paenibacillaceae</taxon>
        <taxon>Paenibacillus</taxon>
    </lineage>
</organism>
<dbReference type="InterPro" id="IPR036388">
    <property type="entry name" value="WH-like_DNA-bd_sf"/>
</dbReference>
<name>A0A1G8MR03_9BACL</name>
<dbReference type="SUPFAM" id="SSF46785">
    <property type="entry name" value="Winged helix' DNA-binding domain"/>
    <property type="match status" value="1"/>
</dbReference>
<dbReference type="Gene3D" id="1.10.10.10">
    <property type="entry name" value="Winged helix-like DNA-binding domain superfamily/Winged helix DNA-binding domain"/>
    <property type="match status" value="1"/>
</dbReference>
<dbReference type="OrthoDB" id="9781958at2"/>
<gene>
    <name evidence="3" type="ORF">SAMN05216192_107188</name>
</gene>
<sequence length="310" mass="34441">MKLDLTEDSLPVYEALSSAVRLHMLRLLAVQPMNVKELAGAVNLSSAIMTMHVRKLEAAGLITTHMAPGKSGLQKICSLAAERAEILFPAADKTERKAHRKEIPVGHYSDFQIEPTCGLATTTQVIGSFDDPRYFWDMERMNAGILWFGKGFVEYKIPNFLLSSQQPEELVITMEIASEAPSINNNWPSDITFTLNGTELGFWTSPGDYGDSRGKYTPSWWPALTNQYGLLKQLRITPKGTFMDGLKLSDITLDQVGIRDKQWTFRLSVEEDAEHIGGLTLFGKGFGNYNDDLIVELFYTDGAPLAEPAG</sequence>
<dbReference type="RefSeq" id="WP_090713820.1">
    <property type="nucleotide sequence ID" value="NZ_CBCSKY010000034.1"/>
</dbReference>
<dbReference type="SMART" id="SM00418">
    <property type="entry name" value="HTH_ARSR"/>
    <property type="match status" value="1"/>
</dbReference>
<protein>
    <submittedName>
        <fullName evidence="3">Transcriptional regulator, ArsR family</fullName>
    </submittedName>
</protein>
<reference evidence="4" key="1">
    <citation type="submission" date="2016-10" db="EMBL/GenBank/DDBJ databases">
        <authorList>
            <person name="Varghese N."/>
            <person name="Submissions S."/>
        </authorList>
    </citation>
    <scope>NUCLEOTIDE SEQUENCE [LARGE SCALE GENOMIC DNA]</scope>
    <source>
        <strain evidence="4">CGMCC 1.11012</strain>
    </source>
</reference>